<dbReference type="GO" id="GO:0016757">
    <property type="term" value="F:glycosyltransferase activity"/>
    <property type="evidence" value="ECO:0007669"/>
    <property type="project" value="InterPro"/>
</dbReference>
<dbReference type="RefSeq" id="WP_012634045.1">
    <property type="nucleotide sequence ID" value="NC_011891.1"/>
</dbReference>
<reference evidence="3" key="1">
    <citation type="submission" date="2009-01" db="EMBL/GenBank/DDBJ databases">
        <title>Complete sequence of Anaeromyxobacter dehalogenans 2CP-1.</title>
        <authorList>
            <consortium name="US DOE Joint Genome Institute"/>
            <person name="Lucas S."/>
            <person name="Copeland A."/>
            <person name="Lapidus A."/>
            <person name="Glavina del Rio T."/>
            <person name="Dalin E."/>
            <person name="Tice H."/>
            <person name="Bruce D."/>
            <person name="Goodwin L."/>
            <person name="Pitluck S."/>
            <person name="Saunders E."/>
            <person name="Brettin T."/>
            <person name="Detter J.C."/>
            <person name="Han C."/>
            <person name="Larimer F."/>
            <person name="Land M."/>
            <person name="Hauser L."/>
            <person name="Kyrpides N."/>
            <person name="Ovchinnikova G."/>
            <person name="Beliaev A.S."/>
            <person name="Richardson P."/>
        </authorList>
    </citation>
    <scope>NUCLEOTIDE SEQUENCE</scope>
    <source>
        <strain evidence="3">2CP-1</strain>
    </source>
</reference>
<organism evidence="3 4">
    <name type="scientific">Anaeromyxobacter dehalogenans (strain ATCC BAA-258 / DSM 21875 / 2CP-1)</name>
    <dbReference type="NCBI Taxonomy" id="455488"/>
    <lineage>
        <taxon>Bacteria</taxon>
        <taxon>Pseudomonadati</taxon>
        <taxon>Myxococcota</taxon>
        <taxon>Myxococcia</taxon>
        <taxon>Myxococcales</taxon>
        <taxon>Cystobacterineae</taxon>
        <taxon>Anaeromyxobacteraceae</taxon>
        <taxon>Anaeromyxobacter</taxon>
    </lineage>
</organism>
<evidence type="ECO:0000259" key="1">
    <source>
        <dbReference type="Pfam" id="PF00534"/>
    </source>
</evidence>
<dbReference type="Proteomes" id="UP000007089">
    <property type="component" value="Chromosome"/>
</dbReference>
<evidence type="ECO:0000313" key="4">
    <source>
        <dbReference type="Proteomes" id="UP000007089"/>
    </source>
</evidence>
<dbReference type="InterPro" id="IPR001296">
    <property type="entry name" value="Glyco_trans_1"/>
</dbReference>
<feature type="domain" description="Glycosyltransferase subfamily 4-like N-terminal" evidence="2">
    <location>
        <begin position="23"/>
        <end position="211"/>
    </location>
</feature>
<dbReference type="PANTHER" id="PTHR12526">
    <property type="entry name" value="GLYCOSYLTRANSFERASE"/>
    <property type="match status" value="1"/>
</dbReference>
<dbReference type="Pfam" id="PF00534">
    <property type="entry name" value="Glycos_transf_1"/>
    <property type="match status" value="1"/>
</dbReference>
<feature type="domain" description="Glycosyl transferase family 1" evidence="1">
    <location>
        <begin position="227"/>
        <end position="384"/>
    </location>
</feature>
<evidence type="ECO:0000313" key="3">
    <source>
        <dbReference type="EMBL" id="ACL66313.1"/>
    </source>
</evidence>
<dbReference type="Pfam" id="PF13439">
    <property type="entry name" value="Glyco_transf_4"/>
    <property type="match status" value="1"/>
</dbReference>
<name>B8JFD6_ANAD2</name>
<keyword evidence="3" id="KW-0808">Transferase</keyword>
<keyword evidence="4" id="KW-1185">Reference proteome</keyword>
<dbReference type="KEGG" id="acp:A2cp1_2976"/>
<evidence type="ECO:0000259" key="2">
    <source>
        <dbReference type="Pfam" id="PF13439"/>
    </source>
</evidence>
<proteinExistence type="predicted"/>
<dbReference type="Gene3D" id="3.40.50.2000">
    <property type="entry name" value="Glycogen Phosphorylase B"/>
    <property type="match status" value="2"/>
</dbReference>
<sequence length="417" mass="45461">MPPEDEIVVAYLAPELPALSATFVYEELLALERRGIRVIPVSVRAPAAVASGQEELARRTHVLYGGRPWAALGAGTIEALRSGRRGLRALRWLLHDLRAVGPLRPASWKLVYQWLAGARLGSLLRRSGCTHLHVHFAHVPAQIGMYASAFAEVPFTVTAHANDIFERGILLREKAARARKVLTISRHNVAFLRSRGVPEEHLAVVRCGVSLAARRDLPRFDRRGHYRVGSLGRLVDKKGMDDLVRAAARLGGGAWTLELSIAGDGPERASLERLARDLGVQDRVRFEGALPHGSVARWLRSLDVFVLACKPDARGDMDGIPVVLMEAMSQRVPVISTRLSGIPELVVSGETGLLAPPGDPPALAEEISRMLEEPELRARLTEAALDHVVHEFGLAANVDRLLEQLAPVRATPAPARA</sequence>
<accession>B8JFD6</accession>
<dbReference type="HOGENOM" id="CLU_009583_14_2_7"/>
<dbReference type="InterPro" id="IPR028098">
    <property type="entry name" value="Glyco_trans_4-like_N"/>
</dbReference>
<dbReference type="EMBL" id="CP001359">
    <property type="protein sequence ID" value="ACL66313.1"/>
    <property type="molecule type" value="Genomic_DNA"/>
</dbReference>
<dbReference type="AlphaFoldDB" id="B8JFD6"/>
<protein>
    <submittedName>
        <fullName evidence="3">Glycosyl transferase group 1</fullName>
    </submittedName>
</protein>
<gene>
    <name evidence="3" type="ordered locus">A2cp1_2976</name>
</gene>
<dbReference type="SUPFAM" id="SSF53756">
    <property type="entry name" value="UDP-Glycosyltransferase/glycogen phosphorylase"/>
    <property type="match status" value="1"/>
</dbReference>
<dbReference type="CAZy" id="GT4">
    <property type="family name" value="Glycosyltransferase Family 4"/>
</dbReference>